<dbReference type="SUPFAM" id="SSF50044">
    <property type="entry name" value="SH3-domain"/>
    <property type="match status" value="2"/>
</dbReference>
<dbReference type="CDD" id="cd09941">
    <property type="entry name" value="SH2_Grb2_like"/>
    <property type="match status" value="1"/>
</dbReference>
<reference evidence="13" key="1">
    <citation type="submission" date="2025-08" db="UniProtKB">
        <authorList>
            <consortium name="RefSeq"/>
        </authorList>
    </citation>
    <scope>IDENTIFICATION</scope>
</reference>
<evidence type="ECO:0000256" key="8">
    <source>
        <dbReference type="PROSITE-ProRule" id="PRU00192"/>
    </source>
</evidence>
<evidence type="ECO:0000256" key="2">
    <source>
        <dbReference type="ARBA" id="ARBA00022999"/>
    </source>
</evidence>
<feature type="compositionally biased region" description="Basic and acidic residues" evidence="9">
    <location>
        <begin position="145"/>
        <end position="154"/>
    </location>
</feature>
<accession>A0A6J2W1W1</accession>
<evidence type="ECO:0000256" key="5">
    <source>
        <dbReference type="ARBA" id="ARBA00037432"/>
    </source>
</evidence>
<evidence type="ECO:0000259" key="10">
    <source>
        <dbReference type="PROSITE" id="PS50001"/>
    </source>
</evidence>
<dbReference type="InterPro" id="IPR036028">
    <property type="entry name" value="SH3-like_dom_sf"/>
</dbReference>
<dbReference type="PRINTS" id="PR00401">
    <property type="entry name" value="SH2DOMAIN"/>
</dbReference>
<protein>
    <recommendedName>
        <fullName evidence="6">Osteoclast-stimulating factor 1</fullName>
    </recommendedName>
</protein>
<dbReference type="PROSITE" id="PS50002">
    <property type="entry name" value="SH3"/>
    <property type="match status" value="2"/>
</dbReference>
<feature type="domain" description="SH3" evidence="11">
    <location>
        <begin position="238"/>
        <end position="295"/>
    </location>
</feature>
<evidence type="ECO:0000256" key="1">
    <source>
        <dbReference type="ARBA" id="ARBA00022443"/>
    </source>
</evidence>
<dbReference type="Proteomes" id="UP000504632">
    <property type="component" value="Chromosome 8"/>
</dbReference>
<evidence type="ECO:0000313" key="12">
    <source>
        <dbReference type="Proteomes" id="UP000504632"/>
    </source>
</evidence>
<dbReference type="SMART" id="SM00326">
    <property type="entry name" value="SH3"/>
    <property type="match status" value="2"/>
</dbReference>
<dbReference type="SMART" id="SM00252">
    <property type="entry name" value="SH2"/>
    <property type="match status" value="1"/>
</dbReference>
<dbReference type="RefSeq" id="XP_030637291.1">
    <property type="nucleotide sequence ID" value="XM_030781431.1"/>
</dbReference>
<feature type="domain" description="SH2" evidence="10">
    <location>
        <begin position="58"/>
        <end position="161"/>
    </location>
</feature>
<dbReference type="OrthoDB" id="10255964at2759"/>
<name>A0A6J2W1W1_CHACN</name>
<dbReference type="GeneID" id="115818142"/>
<dbReference type="InterPro" id="IPR001452">
    <property type="entry name" value="SH3_domain"/>
</dbReference>
<dbReference type="Gene3D" id="2.30.30.40">
    <property type="entry name" value="SH3 Domains"/>
    <property type="match status" value="2"/>
</dbReference>
<dbReference type="FunCoup" id="A0A6J2W1W1">
    <property type="interactions" value="457"/>
</dbReference>
<gene>
    <name evidence="13" type="primary">grap2a</name>
</gene>
<dbReference type="SUPFAM" id="SSF55550">
    <property type="entry name" value="SH2 domain"/>
    <property type="match status" value="1"/>
</dbReference>
<keyword evidence="4" id="KW-0449">Lipoprotein</keyword>
<dbReference type="InterPro" id="IPR036860">
    <property type="entry name" value="SH2_dom_sf"/>
</dbReference>
<dbReference type="InParanoid" id="A0A6J2W1W1"/>
<keyword evidence="2 7" id="KW-0727">SH2 domain</keyword>
<dbReference type="AlphaFoldDB" id="A0A6J2W1W1"/>
<dbReference type="Gene3D" id="3.30.505.10">
    <property type="entry name" value="SH2 domain"/>
    <property type="match status" value="1"/>
</dbReference>
<dbReference type="InterPro" id="IPR000980">
    <property type="entry name" value="SH2"/>
</dbReference>
<proteinExistence type="predicted"/>
<dbReference type="Pfam" id="PF00018">
    <property type="entry name" value="SH3_1"/>
    <property type="match status" value="2"/>
</dbReference>
<dbReference type="InterPro" id="IPR043539">
    <property type="entry name" value="Grb2-like"/>
</dbReference>
<evidence type="ECO:0000256" key="4">
    <source>
        <dbReference type="ARBA" id="ARBA00023288"/>
    </source>
</evidence>
<organism evidence="12 13">
    <name type="scientific">Chanos chanos</name>
    <name type="common">Milkfish</name>
    <name type="synonym">Mugil chanos</name>
    <dbReference type="NCBI Taxonomy" id="29144"/>
    <lineage>
        <taxon>Eukaryota</taxon>
        <taxon>Metazoa</taxon>
        <taxon>Chordata</taxon>
        <taxon>Craniata</taxon>
        <taxon>Vertebrata</taxon>
        <taxon>Euteleostomi</taxon>
        <taxon>Actinopterygii</taxon>
        <taxon>Neopterygii</taxon>
        <taxon>Teleostei</taxon>
        <taxon>Ostariophysi</taxon>
        <taxon>Gonorynchiformes</taxon>
        <taxon>Chanidae</taxon>
        <taxon>Chanos</taxon>
    </lineage>
</organism>
<feature type="compositionally biased region" description="Polar residues" evidence="9">
    <location>
        <begin position="179"/>
        <end position="189"/>
    </location>
</feature>
<evidence type="ECO:0000256" key="9">
    <source>
        <dbReference type="SAM" id="MobiDB-lite"/>
    </source>
</evidence>
<dbReference type="Pfam" id="PF00017">
    <property type="entry name" value="SH2"/>
    <property type="match status" value="1"/>
</dbReference>
<dbReference type="PANTHER" id="PTHR46037">
    <property type="entry name" value="PROTEIN ENHANCER OF SEVENLESS 2B"/>
    <property type="match status" value="1"/>
</dbReference>
<evidence type="ECO:0000256" key="7">
    <source>
        <dbReference type="PROSITE-ProRule" id="PRU00191"/>
    </source>
</evidence>
<dbReference type="FunFam" id="2.30.30.40:FF:000072">
    <property type="entry name" value="Unconventional Myosin IB"/>
    <property type="match status" value="1"/>
</dbReference>
<evidence type="ECO:0000256" key="6">
    <source>
        <dbReference type="ARBA" id="ARBA00040640"/>
    </source>
</evidence>
<evidence type="ECO:0000259" key="11">
    <source>
        <dbReference type="PROSITE" id="PS50002"/>
    </source>
</evidence>
<dbReference type="PRINTS" id="PR00452">
    <property type="entry name" value="SH3DOMAIN"/>
</dbReference>
<evidence type="ECO:0000256" key="3">
    <source>
        <dbReference type="ARBA" id="ARBA00023043"/>
    </source>
</evidence>
<feature type="domain" description="SH3" evidence="11">
    <location>
        <begin position="1"/>
        <end position="56"/>
    </location>
</feature>
<dbReference type="PROSITE" id="PS50001">
    <property type="entry name" value="SH2"/>
    <property type="match status" value="1"/>
</dbReference>
<dbReference type="PRINTS" id="PR00499">
    <property type="entry name" value="P67PHOX"/>
</dbReference>
<keyword evidence="12" id="KW-1185">Reference proteome</keyword>
<sequence>MEARGKYDFNGTAEDELSFRKGDILKILGSQDDWYKAELHGHEGYVPQNYVDRQLPSWFQENASRSTAEEILMGRDIGSFIIRGSQSSPGEFSISVRHDHDVQHFKVMKDNKGHYYLWTEKFTSLNKLVEYYKSASISRQREIYLRDGSKEDPRPSVPQPVKRVSASEGKIHSPGRMSPTPNIAPTNQRRPSDQPYAPQGKRPSTDKSNTIGSVGRTPPFSSAPVPRRPAETLPPQRSTHMQVRALYDFIAEEDDELGFNIGDIIEVLDSSDASWWRGQLRGNVGLFPANYTIRF</sequence>
<feature type="region of interest" description="Disordered" evidence="9">
    <location>
        <begin position="145"/>
        <end position="236"/>
    </location>
</feature>
<dbReference type="CTD" id="550452"/>
<keyword evidence="1 8" id="KW-0728">SH3 domain</keyword>
<comment type="function">
    <text evidence="5">Induces bone resorption, acting probably through a signaling cascade which results in the secretion of factor(s) enhancing osteoclast formation and activity.</text>
</comment>
<keyword evidence="3" id="KW-0040">ANK repeat</keyword>
<evidence type="ECO:0000313" key="13">
    <source>
        <dbReference type="RefSeq" id="XP_030637291.1"/>
    </source>
</evidence>
<dbReference type="CDD" id="cd11947">
    <property type="entry name" value="SH3_GRAP2_N"/>
    <property type="match status" value="1"/>
</dbReference>